<protein>
    <recommendedName>
        <fullName evidence="1">Reverse transcriptase domain-containing protein</fullName>
    </recommendedName>
</protein>
<dbReference type="SUPFAM" id="SSF56672">
    <property type="entry name" value="DNA/RNA polymerases"/>
    <property type="match status" value="1"/>
</dbReference>
<dbReference type="AlphaFoldDB" id="A0AAU9NMN7"/>
<sequence length="660" mass="75816">MGNLKFIEDFPCVFANFQPYRNSDHSPMIVKFPLKKKFKVRPFKFVNAIALRDDFLPTVARCWSTQVDGFDMFRLCQKLKILKKPLRKLMVTQGNYGENVQKCREELDRVQMELDGDPFNEEIQSVEGIYLHAFLKAREEEESYLKQRAKVQWLKEGDCNSAYFHKVVKGKINRHRIETIMDGFGNWWEGDEACKKVVEYFSDFLGSEHSVTSIRDPVSLFVNKVDHYQALDMIKEISDEEIRVALFDIGDDKAPGPDGYSSKFFKSAWAIVGEDFCKAVKEFFSKKIILKEINATVIALVPKVQTPGKVGDYRPISCCNVVYKCISKITVNRICDILGLLVSDNQSAFIPGRSILDNILLSQELVRGYHVKRGYARCALKVDIHKAYDTVNWNFLRAILEAFGFHDTMIAWIMNCVTTSSFMININGNFNGFFKGKRGLRQGCPLSPYLFTLVMEVFNLMLKRCIRENEGFKYHWRCRAQEITHLCFADDLMWFCHGNSSSVRIIKKAMDEFAGTAGLIPNLSKSHIFFGNVKEPFKSAIFDILPFIEGKIPMKYLGIPLISTRLFNRDCKNLIEKVKLKVNDWKNKSLSYAGRLQLISSVLASFPVYWASVLLLPKAITFKIEKIMRNFLWNSGENRKGVAKVAWNEICKPKIYGGLG</sequence>
<dbReference type="Pfam" id="PF00078">
    <property type="entry name" value="RVT_1"/>
    <property type="match status" value="1"/>
</dbReference>
<name>A0AAU9NMN7_9ASTR</name>
<dbReference type="PROSITE" id="PS50878">
    <property type="entry name" value="RT_POL"/>
    <property type="match status" value="1"/>
</dbReference>
<dbReference type="InterPro" id="IPR043502">
    <property type="entry name" value="DNA/RNA_pol_sf"/>
</dbReference>
<proteinExistence type="predicted"/>
<gene>
    <name evidence="2" type="ORF">LVIROSA_LOCUS25328</name>
</gene>
<dbReference type="EMBL" id="CAKMRJ010004445">
    <property type="protein sequence ID" value="CAH1439106.1"/>
    <property type="molecule type" value="Genomic_DNA"/>
</dbReference>
<evidence type="ECO:0000313" key="2">
    <source>
        <dbReference type="EMBL" id="CAH1439106.1"/>
    </source>
</evidence>
<evidence type="ECO:0000313" key="3">
    <source>
        <dbReference type="Proteomes" id="UP001157418"/>
    </source>
</evidence>
<dbReference type="Proteomes" id="UP001157418">
    <property type="component" value="Unassembled WGS sequence"/>
</dbReference>
<accession>A0AAU9NMN7</accession>
<dbReference type="CDD" id="cd01650">
    <property type="entry name" value="RT_nLTR_like"/>
    <property type="match status" value="1"/>
</dbReference>
<comment type="caution">
    <text evidence="2">The sequence shown here is derived from an EMBL/GenBank/DDBJ whole genome shotgun (WGS) entry which is preliminary data.</text>
</comment>
<dbReference type="InterPro" id="IPR000477">
    <property type="entry name" value="RT_dom"/>
</dbReference>
<organism evidence="2 3">
    <name type="scientific">Lactuca virosa</name>
    <dbReference type="NCBI Taxonomy" id="75947"/>
    <lineage>
        <taxon>Eukaryota</taxon>
        <taxon>Viridiplantae</taxon>
        <taxon>Streptophyta</taxon>
        <taxon>Embryophyta</taxon>
        <taxon>Tracheophyta</taxon>
        <taxon>Spermatophyta</taxon>
        <taxon>Magnoliopsida</taxon>
        <taxon>eudicotyledons</taxon>
        <taxon>Gunneridae</taxon>
        <taxon>Pentapetalae</taxon>
        <taxon>asterids</taxon>
        <taxon>campanulids</taxon>
        <taxon>Asterales</taxon>
        <taxon>Asteraceae</taxon>
        <taxon>Cichorioideae</taxon>
        <taxon>Cichorieae</taxon>
        <taxon>Lactucinae</taxon>
        <taxon>Lactuca</taxon>
    </lineage>
</organism>
<dbReference type="PANTHER" id="PTHR33116">
    <property type="entry name" value="REVERSE TRANSCRIPTASE ZINC-BINDING DOMAIN-CONTAINING PROTEIN-RELATED-RELATED"/>
    <property type="match status" value="1"/>
</dbReference>
<feature type="domain" description="Reverse transcriptase" evidence="1">
    <location>
        <begin position="282"/>
        <end position="561"/>
    </location>
</feature>
<dbReference type="PANTHER" id="PTHR33116:SF84">
    <property type="entry name" value="RNA-DIRECTED DNA POLYMERASE"/>
    <property type="match status" value="1"/>
</dbReference>
<evidence type="ECO:0000259" key="1">
    <source>
        <dbReference type="PROSITE" id="PS50878"/>
    </source>
</evidence>
<keyword evidence="3" id="KW-1185">Reference proteome</keyword>
<reference evidence="2 3" key="1">
    <citation type="submission" date="2022-01" db="EMBL/GenBank/DDBJ databases">
        <authorList>
            <person name="Xiong W."/>
            <person name="Schranz E."/>
        </authorList>
    </citation>
    <scope>NUCLEOTIDE SEQUENCE [LARGE SCALE GENOMIC DNA]</scope>
</reference>